<proteinExistence type="predicted"/>
<reference evidence="1 2" key="1">
    <citation type="submission" date="2022-11" db="EMBL/GenBank/DDBJ databases">
        <title>Minimal conservation of predation-associated metabolite biosynthetic gene clusters underscores biosynthetic potential of Myxococcota including descriptions for ten novel species: Archangium lansinium sp. nov., Myxococcus landrumus sp. nov., Nannocystis bai.</title>
        <authorList>
            <person name="Ahearne A."/>
            <person name="Stevens C."/>
            <person name="Dowd S."/>
        </authorList>
    </citation>
    <scope>NUCLEOTIDE SEQUENCE [LARGE SCALE GENOMIC DNA]</scope>
    <source>
        <strain evidence="1 2">RJM3</strain>
    </source>
</reference>
<organism evidence="1 2">
    <name type="scientific">Polyangium mundeleinium</name>
    <dbReference type="NCBI Taxonomy" id="2995306"/>
    <lineage>
        <taxon>Bacteria</taxon>
        <taxon>Pseudomonadati</taxon>
        <taxon>Myxococcota</taxon>
        <taxon>Polyangia</taxon>
        <taxon>Polyangiales</taxon>
        <taxon>Polyangiaceae</taxon>
        <taxon>Polyangium</taxon>
    </lineage>
</organism>
<comment type="caution">
    <text evidence="1">The sequence shown here is derived from an EMBL/GenBank/DDBJ whole genome shotgun (WGS) entry which is preliminary data.</text>
</comment>
<gene>
    <name evidence="1" type="ORF">POL67_26115</name>
</gene>
<evidence type="ECO:0008006" key="3">
    <source>
        <dbReference type="Google" id="ProtNLM"/>
    </source>
</evidence>
<dbReference type="Proteomes" id="UP001221411">
    <property type="component" value="Unassembled WGS sequence"/>
</dbReference>
<keyword evidence="2" id="KW-1185">Reference proteome</keyword>
<sequence>MSDDEKVCPCDTIVHPRTIHNPPGLDTIEYRTGDYTSFRQALLQVVPGEQALERWQPSAEGDLALQLLEWWAYLADILTFYNERIANDSYLRTAYQPASASRLVNLLGYRPRPALGATGKLSTLLSAGHTKVTVPQGLPLQSKPNPGEEPQIFEVDAVATASAPGVLEVDPAVDTSIDGSSVLLSGVITSVRPFDQLLLVAKSWNMSTTGYAWVTVQSVAHEKDPRGNVNTRVTFTAPLSGFGDVKAKECRLLRSTLETKLYVRTNAPGVVVFIEGVAHLTSVARDLAVGDLVLFSSSQRKHLAQVTEYKEVVWYENAPNGYPSTPPGTPEEPVIPLPNLHADIYFAPGVGVPEYASDPLSGYRVLYGFRDVGSLIDNPPAEISVETLTLIPRAAVPASLKPGSEVLVEDATGAGSLGKVDTITGGKIVVERSDTLLTLKPPLRLFYNLLTVSRGQTVPREVMGDGDAMKVGQTFALQQSPLTHFAGAVPGGTLPYRNTLRVWVNDIAWTEVESFYGQPPEANVFTTRQDEEGKTFVVFGDGVNGARLPTGKGNVVASYRYGAGAAAPKAGALTVLLKPLTGLSAVRNPVPVGGGADMESPAATRRAGPRSVLTFGRAISGDDYEAIALAAGVPRVKSIFAWDAEMQRAVIKLYVGGDPGAVGVAMAALEPAIDPNRPLLVLPAIPRKCTLALVVVADPRYEAEALRTAVESALLDPDAGPFRAGVGQIGGAIYDSWIIEACLRVPGAIAVSSLVFASSPSDPSDTQKRHDPGEGGFFTLAGEDLDIAIETTGAQP</sequence>
<accession>A0ABT5EVM0</accession>
<evidence type="ECO:0000313" key="1">
    <source>
        <dbReference type="EMBL" id="MDC0744835.1"/>
    </source>
</evidence>
<protein>
    <recommendedName>
        <fullName evidence="3">Baseplate assembly protein</fullName>
    </recommendedName>
</protein>
<dbReference type="RefSeq" id="WP_271921776.1">
    <property type="nucleotide sequence ID" value="NZ_JAQNDO010000001.1"/>
</dbReference>
<dbReference type="EMBL" id="JAQNDO010000001">
    <property type="protein sequence ID" value="MDC0744835.1"/>
    <property type="molecule type" value="Genomic_DNA"/>
</dbReference>
<name>A0ABT5EVM0_9BACT</name>
<evidence type="ECO:0000313" key="2">
    <source>
        <dbReference type="Proteomes" id="UP001221411"/>
    </source>
</evidence>